<dbReference type="AlphaFoldDB" id="A0A285RXU1"/>
<dbReference type="Gene3D" id="1.50.10.100">
    <property type="entry name" value="Chondroitin AC/alginate lyase"/>
    <property type="match status" value="1"/>
</dbReference>
<feature type="domain" description="Heparinase II/III-like C-terminal" evidence="2">
    <location>
        <begin position="316"/>
        <end position="557"/>
    </location>
</feature>
<gene>
    <name evidence="3" type="ORF">SAMN05421512_10311</name>
</gene>
<dbReference type="Proteomes" id="UP000219331">
    <property type="component" value="Unassembled WGS sequence"/>
</dbReference>
<organism evidence="3 4">
    <name type="scientific">Stappia indica</name>
    <dbReference type="NCBI Taxonomy" id="538381"/>
    <lineage>
        <taxon>Bacteria</taxon>
        <taxon>Pseudomonadati</taxon>
        <taxon>Pseudomonadota</taxon>
        <taxon>Alphaproteobacteria</taxon>
        <taxon>Hyphomicrobiales</taxon>
        <taxon>Stappiaceae</taxon>
        <taxon>Stappia</taxon>
    </lineage>
</organism>
<dbReference type="GO" id="GO:0016829">
    <property type="term" value="F:lyase activity"/>
    <property type="evidence" value="ECO:0007669"/>
    <property type="project" value="InterPro"/>
</dbReference>
<reference evidence="3 4" key="1">
    <citation type="submission" date="2017-08" db="EMBL/GenBank/DDBJ databases">
        <authorList>
            <person name="de Groot N.N."/>
        </authorList>
    </citation>
    <scope>NUCLEOTIDE SEQUENCE [LARGE SCALE GENOMIC DNA]</scope>
    <source>
        <strain evidence="3 4">USBA 352</strain>
    </source>
</reference>
<evidence type="ECO:0000313" key="3">
    <source>
        <dbReference type="EMBL" id="SOB98876.1"/>
    </source>
</evidence>
<proteinExistence type="predicted"/>
<protein>
    <submittedName>
        <fullName evidence="3">Uncharacterized conserved protein, heparinase superfamily</fullName>
    </submittedName>
</protein>
<accession>A0A285RXU1</accession>
<keyword evidence="4" id="KW-1185">Reference proteome</keyword>
<evidence type="ECO:0000259" key="2">
    <source>
        <dbReference type="Pfam" id="PF07940"/>
    </source>
</evidence>
<dbReference type="EMBL" id="OBML01000003">
    <property type="protein sequence ID" value="SOB98876.1"/>
    <property type="molecule type" value="Genomic_DNA"/>
</dbReference>
<dbReference type="InterPro" id="IPR012480">
    <property type="entry name" value="Hepar_II_III_C"/>
</dbReference>
<dbReference type="GO" id="GO:0030313">
    <property type="term" value="C:cell envelope"/>
    <property type="evidence" value="ECO:0007669"/>
    <property type="project" value="UniProtKB-SubCell"/>
</dbReference>
<sequence length="585" mass="64642">MAQVTLMSVTERARVWRLLAQAAWQSLLRWMHGGPLFRWRLFSSTPARLIIAPQDLRTADGTNAADIYAGRFLFAGQLVETSGQSPFEVPAPSADWARALHGFGWLRHLKAAETVVARQNARALVDDWIRSCGYWQDTAWEQQVVARRVLAWLSQSPLILEGCDREFYRRFLRSLARQVRYLRRTMNETPDGVPRLQAAIAVAAATVSMSGQGRFVRQSLRRLDQELARQILADGGHISRNPAALLDILVDLLPVRQALTVQGMPASATVMQAIDRMMPMIRFFRHGDGTFAHFNGMGATPVDLVATILAYDDARGGPPGNAPHSGYQRVTCGDTLMLMDTGVPPEPALSLTAHAGCLSFEMSSRRNRIVVNCGVSNSERGAWRSVSRATAAHSTATIDDTSSARFLPENRFGGWLGAPILTGPTSVPVEREEGPSGVRIVASHNGYQDNLRLIHERDITLSQDGSVLDGIDRFRPTARTSRDHEFAIRFHLHPAIKASSIRSGTGILLVAPDGEAWEFTAPGCEMGIEESIYLSDSSGHRRCEQIVLYGRLTHRREAAWQFCRTAAGRATRRRVSDTASSELDL</sequence>
<name>A0A285RXU1_9HYPH</name>
<dbReference type="Gene3D" id="2.70.98.70">
    <property type="match status" value="1"/>
</dbReference>
<evidence type="ECO:0000313" key="4">
    <source>
        <dbReference type="Proteomes" id="UP000219331"/>
    </source>
</evidence>
<dbReference type="InterPro" id="IPR008929">
    <property type="entry name" value="Chondroitin_lyas"/>
</dbReference>
<comment type="subcellular location">
    <subcellularLocation>
        <location evidence="1">Cell envelope</location>
    </subcellularLocation>
</comment>
<dbReference type="Pfam" id="PF07940">
    <property type="entry name" value="Hepar_II_III_C"/>
    <property type="match status" value="1"/>
</dbReference>
<dbReference type="STRING" id="538381.GCA_001696535_04128"/>
<evidence type="ECO:0000256" key="1">
    <source>
        <dbReference type="ARBA" id="ARBA00004196"/>
    </source>
</evidence>